<dbReference type="Gene3D" id="3.30.800.10">
    <property type="entry name" value="Phosphatidylinositol Phosphate Kinase II Beta"/>
    <property type="match status" value="1"/>
</dbReference>
<dbReference type="Proteomes" id="UP001162164">
    <property type="component" value="Unassembled WGS sequence"/>
</dbReference>
<keyword evidence="1" id="KW-0067">ATP-binding</keyword>
<dbReference type="Pfam" id="PF01504">
    <property type="entry name" value="PIP5K"/>
    <property type="match status" value="2"/>
</dbReference>
<feature type="region of interest" description="Disordered" evidence="2">
    <location>
        <begin position="579"/>
        <end position="653"/>
    </location>
</feature>
<protein>
    <recommendedName>
        <fullName evidence="3">PIPK domain-containing protein</fullName>
    </recommendedName>
</protein>
<feature type="region of interest" description="Disordered" evidence="2">
    <location>
        <begin position="457"/>
        <end position="564"/>
    </location>
</feature>
<feature type="domain" description="PIPK" evidence="3">
    <location>
        <begin position="65"/>
        <end position="386"/>
    </location>
</feature>
<feature type="region of interest" description="Disordered" evidence="2">
    <location>
        <begin position="16"/>
        <end position="39"/>
    </location>
</feature>
<feature type="compositionally biased region" description="Polar residues" evidence="2">
    <location>
        <begin position="500"/>
        <end position="516"/>
    </location>
</feature>
<dbReference type="InterPro" id="IPR002498">
    <property type="entry name" value="PInositol-4-P-4/5-kinase_core"/>
</dbReference>
<keyword evidence="1" id="KW-0808">Transferase</keyword>
<evidence type="ECO:0000313" key="5">
    <source>
        <dbReference type="Proteomes" id="UP001162164"/>
    </source>
</evidence>
<dbReference type="InterPro" id="IPR023610">
    <property type="entry name" value="PInositol-4/5-P-5/4-kinase"/>
</dbReference>
<feature type="region of interest" description="Disordered" evidence="2">
    <location>
        <begin position="288"/>
        <end position="309"/>
    </location>
</feature>
<keyword evidence="1" id="KW-0547">Nucleotide-binding</keyword>
<feature type="compositionally biased region" description="Polar residues" evidence="2">
    <location>
        <begin position="621"/>
        <end position="632"/>
    </location>
</feature>
<evidence type="ECO:0000256" key="1">
    <source>
        <dbReference type="PROSITE-ProRule" id="PRU00781"/>
    </source>
</evidence>
<evidence type="ECO:0000256" key="2">
    <source>
        <dbReference type="SAM" id="MobiDB-lite"/>
    </source>
</evidence>
<sequence length="772" mass="86091">MICVFVAGPPKNHIQCGQNEGGKGEGSGKKNWTQEGRGGGEITYKKIQSTQIMGSIQLVVHTWVSSVSKRKEVTSALSRWVSLALSRENRISLNRVELDFMTVETTNFPSEGSNHTPAHHFSEFKFKNYAPIAFRYFRDLFGIQPDDFLMSMCNTRLRELSNPGASGSIFYVTSDDEFIIKTVQHKEGEFLQKLLPGKDVGPPRGSNLFPSQLHGTKNIASKAERQKRSPTYKDLDFMEHHPKVFLWRLTLTQLVKTIQRDCRVLESFKIMDYSLLLAIHNLDQAQREKMERKSQTNLEVPDDGEAGDMSNAMIHEEREREREDRIGAVALNRKSEPIDEDDDTPPGGIRPEMQKENACCYSSDTVSVHRPSFYAQRFLKFMSQTVFKKIPSLDMPEIKGNHRKFRTLVTSYIALKHSPSKRKSLSRPLGRHEELHMNMTNMQEAVFIKHKEITSRFPPRRSKETQTTVQAQVNSSHQNGNKTDRMIKSDGRGAAEQVVPTLQPTSPLSQSTTAPLTSPPAAYPAVLVGRSNSHEKPKIPPPVPPRGTPKVKRGEMNGKGAPSVVNDRLHALQLSRRCFLHGSDDSPPRRPPRKRRKCSSVQCSAKLLQPPPPTYEGLEQETGSGPLQTASSLPARVRKGSHSSHQSHISHHHIGVKAYKEDTVSITDIRLESRSENKSTLSVESGSSGAGHSSHSRGLAWTPPASVEGSTPTWTEGTPSFTESSSSGDMGCPTTPLRQSTPSAMKLHHKKTVEHAITCLTTEMVSPKTSKR</sequence>
<dbReference type="SMART" id="SM00330">
    <property type="entry name" value="PIPKc"/>
    <property type="match status" value="1"/>
</dbReference>
<feature type="region of interest" description="Disordered" evidence="2">
    <location>
        <begin position="670"/>
        <end position="744"/>
    </location>
</feature>
<dbReference type="PROSITE" id="PS51455">
    <property type="entry name" value="PIPK"/>
    <property type="match status" value="1"/>
</dbReference>
<keyword evidence="5" id="KW-1185">Reference proteome</keyword>
<feature type="region of interest" description="Disordered" evidence="2">
    <location>
        <begin position="333"/>
        <end position="352"/>
    </location>
</feature>
<keyword evidence="1" id="KW-0418">Kinase</keyword>
<accession>A0ABQ9IYL9</accession>
<proteinExistence type="predicted"/>
<dbReference type="Gene3D" id="3.30.810.10">
    <property type="entry name" value="2-Layer Sandwich"/>
    <property type="match status" value="2"/>
</dbReference>
<dbReference type="PANTHER" id="PTHR23086:SF101">
    <property type="entry name" value="LP03320P-RELATED"/>
    <property type="match status" value="1"/>
</dbReference>
<name>A0ABQ9IYL9_9CUCU</name>
<organism evidence="4 5">
    <name type="scientific">Molorchus minor</name>
    <dbReference type="NCBI Taxonomy" id="1323400"/>
    <lineage>
        <taxon>Eukaryota</taxon>
        <taxon>Metazoa</taxon>
        <taxon>Ecdysozoa</taxon>
        <taxon>Arthropoda</taxon>
        <taxon>Hexapoda</taxon>
        <taxon>Insecta</taxon>
        <taxon>Pterygota</taxon>
        <taxon>Neoptera</taxon>
        <taxon>Endopterygota</taxon>
        <taxon>Coleoptera</taxon>
        <taxon>Polyphaga</taxon>
        <taxon>Cucujiformia</taxon>
        <taxon>Chrysomeloidea</taxon>
        <taxon>Cerambycidae</taxon>
        <taxon>Lamiinae</taxon>
        <taxon>Monochamini</taxon>
        <taxon>Molorchus</taxon>
    </lineage>
</organism>
<feature type="compositionally biased region" description="Basic and acidic residues" evidence="2">
    <location>
        <begin position="482"/>
        <end position="493"/>
    </location>
</feature>
<comment type="caution">
    <text evidence="4">The sequence shown here is derived from an EMBL/GenBank/DDBJ whole genome shotgun (WGS) entry which is preliminary data.</text>
</comment>
<dbReference type="PANTHER" id="PTHR23086">
    <property type="entry name" value="PHOSPHATIDYLINOSITOL-4-PHOSPHATE 5-KINASE"/>
    <property type="match status" value="1"/>
</dbReference>
<dbReference type="InterPro" id="IPR027483">
    <property type="entry name" value="PInositol-4-P-4/5-kinase_C_sf"/>
</dbReference>
<feature type="compositionally biased region" description="Polar residues" evidence="2">
    <location>
        <begin position="708"/>
        <end position="728"/>
    </location>
</feature>
<feature type="compositionally biased region" description="Low complexity" evidence="2">
    <location>
        <begin position="685"/>
        <end position="698"/>
    </location>
</feature>
<feature type="compositionally biased region" description="Polar residues" evidence="2">
    <location>
        <begin position="465"/>
        <end position="481"/>
    </location>
</feature>
<gene>
    <name evidence="4" type="ORF">NQ317_000972</name>
</gene>
<dbReference type="SUPFAM" id="SSF56104">
    <property type="entry name" value="SAICAR synthase-like"/>
    <property type="match status" value="1"/>
</dbReference>
<dbReference type="InterPro" id="IPR027484">
    <property type="entry name" value="PInositol-4-P-5-kinase_N"/>
</dbReference>
<dbReference type="EMBL" id="JAPWTJ010001851">
    <property type="protein sequence ID" value="KAJ8969194.1"/>
    <property type="molecule type" value="Genomic_DNA"/>
</dbReference>
<evidence type="ECO:0000313" key="4">
    <source>
        <dbReference type="EMBL" id="KAJ8969194.1"/>
    </source>
</evidence>
<evidence type="ECO:0000259" key="3">
    <source>
        <dbReference type="PROSITE" id="PS51455"/>
    </source>
</evidence>
<reference evidence="4" key="1">
    <citation type="journal article" date="2023" name="Insect Mol. Biol.">
        <title>Genome sequencing provides insights into the evolution of gene families encoding plant cell wall-degrading enzymes in longhorned beetles.</title>
        <authorList>
            <person name="Shin N.R."/>
            <person name="Okamura Y."/>
            <person name="Kirsch R."/>
            <person name="Pauchet Y."/>
        </authorList>
    </citation>
    <scope>NUCLEOTIDE SEQUENCE</scope>
    <source>
        <strain evidence="4">MMC_N1</strain>
    </source>
</reference>